<keyword evidence="7" id="KW-1185">Reference proteome</keyword>
<evidence type="ECO:0000313" key="6">
    <source>
        <dbReference type="EMBL" id="MDR8019273.1"/>
    </source>
</evidence>
<reference evidence="6 7" key="1">
    <citation type="submission" date="2023-09" db="EMBL/GenBank/DDBJ databases">
        <title>Description of three actinobacteria isolated from air of manufacturing shop in a pharmaceutical factory.</title>
        <authorList>
            <person name="Zhang D.-F."/>
        </authorList>
    </citation>
    <scope>NUCLEOTIDE SEQUENCE [LARGE SCALE GENOMIC DNA]</scope>
    <source>
        <strain evidence="6 7">LY-0111</strain>
    </source>
</reference>
<proteinExistence type="predicted"/>
<sequence>MRQSRRSEILDAARSIVQRDGVRLLTYEALAQQTGLTKGGILYHFPSRDDLVLSLHAHVAQQWENAMERAAGAPREDLDATQRLRAYILASSDPDRAELMLLLESAEDPRAREIWDAAYHRWAPELPESLASEARASESELLPFLARLAADGLWMYGAAVPGSFDAEQRHRLVQAITRWAGESPAPPTPQ</sequence>
<dbReference type="Pfam" id="PF17937">
    <property type="entry name" value="TetR_C_28"/>
    <property type="match status" value="1"/>
</dbReference>
<dbReference type="SUPFAM" id="SSF46689">
    <property type="entry name" value="Homeodomain-like"/>
    <property type="match status" value="1"/>
</dbReference>
<evidence type="ECO:0000256" key="1">
    <source>
        <dbReference type="ARBA" id="ARBA00023015"/>
    </source>
</evidence>
<keyword evidence="2 4" id="KW-0238">DNA-binding</keyword>
<dbReference type="Gene3D" id="1.10.357.10">
    <property type="entry name" value="Tetracycline Repressor, domain 2"/>
    <property type="match status" value="1"/>
</dbReference>
<keyword evidence="1" id="KW-0805">Transcription regulation</keyword>
<dbReference type="Proteomes" id="UP001251870">
    <property type="component" value="Unassembled WGS sequence"/>
</dbReference>
<dbReference type="PROSITE" id="PS50977">
    <property type="entry name" value="HTH_TETR_2"/>
    <property type="match status" value="1"/>
</dbReference>
<feature type="domain" description="HTH tetR-type" evidence="5">
    <location>
        <begin position="3"/>
        <end position="63"/>
    </location>
</feature>
<dbReference type="RefSeq" id="WP_310548262.1">
    <property type="nucleotide sequence ID" value="NZ_JAVKGR010000006.1"/>
</dbReference>
<evidence type="ECO:0000256" key="2">
    <source>
        <dbReference type="ARBA" id="ARBA00023125"/>
    </source>
</evidence>
<protein>
    <submittedName>
        <fullName evidence="6">TetR family transcriptional regulator</fullName>
    </submittedName>
</protein>
<comment type="caution">
    <text evidence="6">The sequence shown here is derived from an EMBL/GenBank/DDBJ whole genome shotgun (WGS) entry which is preliminary data.</text>
</comment>
<keyword evidence="3" id="KW-0804">Transcription</keyword>
<evidence type="ECO:0000259" key="5">
    <source>
        <dbReference type="PROSITE" id="PS50977"/>
    </source>
</evidence>
<dbReference type="EMBL" id="JAVKGR010000006">
    <property type="protein sequence ID" value="MDR8019273.1"/>
    <property type="molecule type" value="Genomic_DNA"/>
</dbReference>
<dbReference type="InterPro" id="IPR001647">
    <property type="entry name" value="HTH_TetR"/>
</dbReference>
<dbReference type="Pfam" id="PF00440">
    <property type="entry name" value="TetR_N"/>
    <property type="match status" value="1"/>
</dbReference>
<evidence type="ECO:0000313" key="7">
    <source>
        <dbReference type="Proteomes" id="UP001251870"/>
    </source>
</evidence>
<dbReference type="SUPFAM" id="SSF48498">
    <property type="entry name" value="Tetracyclin repressor-like, C-terminal domain"/>
    <property type="match status" value="1"/>
</dbReference>
<accession>A0ABU2DS02</accession>
<evidence type="ECO:0000256" key="4">
    <source>
        <dbReference type="PROSITE-ProRule" id="PRU00335"/>
    </source>
</evidence>
<dbReference type="InterPro" id="IPR041479">
    <property type="entry name" value="TetR_CgmR_C"/>
</dbReference>
<dbReference type="PANTHER" id="PTHR30055:SF234">
    <property type="entry name" value="HTH-TYPE TRANSCRIPTIONAL REGULATOR BETI"/>
    <property type="match status" value="1"/>
</dbReference>
<name>A0ABU2DS02_9MICC</name>
<gene>
    <name evidence="6" type="ORF">RIL96_06805</name>
</gene>
<dbReference type="InterPro" id="IPR036271">
    <property type="entry name" value="Tet_transcr_reg_TetR-rel_C_sf"/>
</dbReference>
<feature type="DNA-binding region" description="H-T-H motif" evidence="4">
    <location>
        <begin position="26"/>
        <end position="45"/>
    </location>
</feature>
<dbReference type="InterPro" id="IPR009057">
    <property type="entry name" value="Homeodomain-like_sf"/>
</dbReference>
<dbReference type="InterPro" id="IPR050109">
    <property type="entry name" value="HTH-type_TetR-like_transc_reg"/>
</dbReference>
<dbReference type="PRINTS" id="PR00455">
    <property type="entry name" value="HTHTETR"/>
</dbReference>
<evidence type="ECO:0000256" key="3">
    <source>
        <dbReference type="ARBA" id="ARBA00023163"/>
    </source>
</evidence>
<dbReference type="PANTHER" id="PTHR30055">
    <property type="entry name" value="HTH-TYPE TRANSCRIPTIONAL REGULATOR RUTR"/>
    <property type="match status" value="1"/>
</dbReference>
<organism evidence="6 7">
    <name type="scientific">Nesterenkonia aerolata</name>
    <dbReference type="NCBI Taxonomy" id="3074079"/>
    <lineage>
        <taxon>Bacteria</taxon>
        <taxon>Bacillati</taxon>
        <taxon>Actinomycetota</taxon>
        <taxon>Actinomycetes</taxon>
        <taxon>Micrococcales</taxon>
        <taxon>Micrococcaceae</taxon>
        <taxon>Nesterenkonia</taxon>
    </lineage>
</organism>